<accession>A0ABP7NY52</accession>
<feature type="compositionally biased region" description="Low complexity" evidence="1">
    <location>
        <begin position="1"/>
        <end position="15"/>
    </location>
</feature>
<comment type="caution">
    <text evidence="2">The sequence shown here is derived from an EMBL/GenBank/DDBJ whole genome shotgun (WGS) entry which is preliminary data.</text>
</comment>
<dbReference type="EMBL" id="BAAAZW010000004">
    <property type="protein sequence ID" value="GAA3956429.1"/>
    <property type="molecule type" value="Genomic_DNA"/>
</dbReference>
<name>A0ABP7NY52_9ACTN</name>
<evidence type="ECO:0000313" key="2">
    <source>
        <dbReference type="EMBL" id="GAA3956429.1"/>
    </source>
</evidence>
<feature type="region of interest" description="Disordered" evidence="1">
    <location>
        <begin position="1"/>
        <end position="23"/>
    </location>
</feature>
<evidence type="ECO:0000256" key="1">
    <source>
        <dbReference type="SAM" id="MobiDB-lite"/>
    </source>
</evidence>
<gene>
    <name evidence="2" type="ORF">GCM10022231_14020</name>
</gene>
<evidence type="ECO:0000313" key="3">
    <source>
        <dbReference type="Proteomes" id="UP001418444"/>
    </source>
</evidence>
<reference evidence="3" key="1">
    <citation type="journal article" date="2019" name="Int. J. Syst. Evol. Microbiol.">
        <title>The Global Catalogue of Microorganisms (GCM) 10K type strain sequencing project: providing services to taxonomists for standard genome sequencing and annotation.</title>
        <authorList>
            <consortium name="The Broad Institute Genomics Platform"/>
            <consortium name="The Broad Institute Genome Sequencing Center for Infectious Disease"/>
            <person name="Wu L."/>
            <person name="Ma J."/>
        </authorList>
    </citation>
    <scope>NUCLEOTIDE SEQUENCE [LARGE SCALE GENOMIC DNA]</scope>
    <source>
        <strain evidence="3">JCM 16923</strain>
    </source>
</reference>
<dbReference type="RefSeq" id="WP_344782063.1">
    <property type="nucleotide sequence ID" value="NZ_BAAAZW010000004.1"/>
</dbReference>
<sequence length="183" mass="19559">MAGYAAAAPTAPGSAEPDGKRCVVDPTDDVRTVDSLMRHCTTEQILALFDEAPVGAAPTGTKKISLLPLFQVSGKHLSYPLAQQMTLTQGRLGDTLTFTTRQGRPWVYKDYITGRDAGGPLVESVSRIDQKPVYAADFSRDFHGVELSLHEYRQLTPGVWIGRDIGGGDKPTSTPTGGAIALS</sequence>
<dbReference type="Proteomes" id="UP001418444">
    <property type="component" value="Unassembled WGS sequence"/>
</dbReference>
<proteinExistence type="predicted"/>
<organism evidence="2 3">
    <name type="scientific">Gordonia caeni</name>
    <dbReference type="NCBI Taxonomy" id="1007097"/>
    <lineage>
        <taxon>Bacteria</taxon>
        <taxon>Bacillati</taxon>
        <taxon>Actinomycetota</taxon>
        <taxon>Actinomycetes</taxon>
        <taxon>Mycobacteriales</taxon>
        <taxon>Gordoniaceae</taxon>
        <taxon>Gordonia</taxon>
    </lineage>
</organism>
<protein>
    <submittedName>
        <fullName evidence="2">Uncharacterized protein</fullName>
    </submittedName>
</protein>
<keyword evidence="3" id="KW-1185">Reference proteome</keyword>